<keyword evidence="2" id="KW-1003">Cell membrane</keyword>
<dbReference type="PROSITE" id="PS51257">
    <property type="entry name" value="PROKAR_LIPOPROTEIN"/>
    <property type="match status" value="1"/>
</dbReference>
<keyword evidence="7" id="KW-0449">Lipoprotein</keyword>
<keyword evidence="4 8" id="KW-1133">Transmembrane helix</keyword>
<evidence type="ECO:0000256" key="8">
    <source>
        <dbReference type="SAM" id="Phobius"/>
    </source>
</evidence>
<dbReference type="InParanoid" id="A0A672KJZ8"/>
<name>A0A672KJZ8_SINGR</name>
<dbReference type="AlphaFoldDB" id="A0A672KJZ8"/>
<keyword evidence="6" id="KW-0564">Palmitate</keyword>
<comment type="subcellular location">
    <subcellularLocation>
        <location evidence="1">Cell membrane</location>
        <topology evidence="1">Multi-pass membrane protein</topology>
    </subcellularLocation>
</comment>
<feature type="transmembrane region" description="Helical" evidence="8">
    <location>
        <begin position="62"/>
        <end position="83"/>
    </location>
</feature>
<evidence type="ECO:0000256" key="7">
    <source>
        <dbReference type="ARBA" id="ARBA00023288"/>
    </source>
</evidence>
<evidence type="ECO:0000256" key="5">
    <source>
        <dbReference type="ARBA" id="ARBA00023136"/>
    </source>
</evidence>
<feature type="transmembrane region" description="Helical" evidence="8">
    <location>
        <begin position="90"/>
        <end position="115"/>
    </location>
</feature>
<feature type="transmembrane region" description="Helical" evidence="8">
    <location>
        <begin position="12"/>
        <end position="33"/>
    </location>
</feature>
<dbReference type="InterPro" id="IPR018499">
    <property type="entry name" value="Tetraspanin/Peripherin"/>
</dbReference>
<dbReference type="InterPro" id="IPR008952">
    <property type="entry name" value="Tetraspanin_EC2_sf"/>
</dbReference>
<evidence type="ECO:0000256" key="6">
    <source>
        <dbReference type="ARBA" id="ARBA00023139"/>
    </source>
</evidence>
<dbReference type="Ensembl" id="ENSSGRT00000012954.1">
    <property type="protein sequence ID" value="ENSSGRP00000011946.1"/>
    <property type="gene ID" value="ENSSGRG00000007738.1"/>
</dbReference>
<evidence type="ECO:0000313" key="10">
    <source>
        <dbReference type="Proteomes" id="UP000472262"/>
    </source>
</evidence>
<feature type="transmembrane region" description="Helical" evidence="8">
    <location>
        <begin position="222"/>
        <end position="246"/>
    </location>
</feature>
<dbReference type="Proteomes" id="UP000472262">
    <property type="component" value="Unassembled WGS sequence"/>
</dbReference>
<gene>
    <name evidence="9" type="primary">LOC107565667</name>
</gene>
<proteinExistence type="predicted"/>
<reference evidence="9" key="2">
    <citation type="submission" date="2025-09" db="UniProtKB">
        <authorList>
            <consortium name="Ensembl"/>
        </authorList>
    </citation>
    <scope>IDENTIFICATION</scope>
</reference>
<sequence length="318" mass="35830">MAREDSVKCLRCLLYALNFLFWLMALCALGVSACLRDHLNNVLTLTADTRLEEAAVLTYSPVVHPVVIAVCCFLIIVAMVGYCGTLKCNLLLLSWYFGSLMVIFCVELASGVWTYDEPMVQRSDMISLKSRMPHFGLQRYQWLTHAWNSLQTELKCCGVIYFTDWLEMTEMEWPPDSCCSNQYPGCARHAHYHDLSDLYQEGCGPKIYSFIRGTKQLQVLRFLGVSIGVAQILAMTLTVTLLWALYYDHKPPEPASPDALIHTHSSAEDGLKPSHSHPRVPEAWANVPASNVINTFLSLPLSFICRGRSIRGTIFSNH</sequence>
<dbReference type="OMA" id="CARHAHF"/>
<keyword evidence="5 8" id="KW-0472">Membrane</keyword>
<dbReference type="GO" id="GO:0005886">
    <property type="term" value="C:plasma membrane"/>
    <property type="evidence" value="ECO:0007669"/>
    <property type="project" value="UniProtKB-SubCell"/>
</dbReference>
<keyword evidence="10" id="KW-1185">Reference proteome</keyword>
<keyword evidence="3 8" id="KW-0812">Transmembrane</keyword>
<evidence type="ECO:0000256" key="1">
    <source>
        <dbReference type="ARBA" id="ARBA00004651"/>
    </source>
</evidence>
<accession>A0A672KJZ8</accession>
<protein>
    <submittedName>
        <fullName evidence="9">Tetraspanin-12-like</fullName>
    </submittedName>
</protein>
<organism evidence="9 10">
    <name type="scientific">Sinocyclocheilus grahami</name>
    <name type="common">Dianchi golden-line fish</name>
    <name type="synonym">Barbus grahami</name>
    <dbReference type="NCBI Taxonomy" id="75366"/>
    <lineage>
        <taxon>Eukaryota</taxon>
        <taxon>Metazoa</taxon>
        <taxon>Chordata</taxon>
        <taxon>Craniata</taxon>
        <taxon>Vertebrata</taxon>
        <taxon>Euteleostomi</taxon>
        <taxon>Actinopterygii</taxon>
        <taxon>Neopterygii</taxon>
        <taxon>Teleostei</taxon>
        <taxon>Ostariophysi</taxon>
        <taxon>Cypriniformes</taxon>
        <taxon>Cyprinidae</taxon>
        <taxon>Cyprininae</taxon>
        <taxon>Sinocyclocheilus</taxon>
    </lineage>
</organism>
<evidence type="ECO:0000256" key="4">
    <source>
        <dbReference type="ARBA" id="ARBA00022989"/>
    </source>
</evidence>
<dbReference type="PANTHER" id="PTHR19282:SF462">
    <property type="entry name" value="TETRASPANIN-12"/>
    <property type="match status" value="1"/>
</dbReference>
<dbReference type="PANTHER" id="PTHR19282">
    <property type="entry name" value="TETRASPANIN"/>
    <property type="match status" value="1"/>
</dbReference>
<dbReference type="SUPFAM" id="SSF48652">
    <property type="entry name" value="Tetraspanin"/>
    <property type="match status" value="1"/>
</dbReference>
<dbReference type="CDD" id="cd03157">
    <property type="entry name" value="TM4SF12_like_LEL"/>
    <property type="match status" value="1"/>
</dbReference>
<dbReference type="Gene3D" id="1.10.1450.10">
    <property type="entry name" value="Tetraspanin"/>
    <property type="match status" value="1"/>
</dbReference>
<evidence type="ECO:0000313" key="9">
    <source>
        <dbReference type="Ensembl" id="ENSSGRP00000011946.1"/>
    </source>
</evidence>
<evidence type="ECO:0000256" key="3">
    <source>
        <dbReference type="ARBA" id="ARBA00022692"/>
    </source>
</evidence>
<reference evidence="9" key="1">
    <citation type="submission" date="2025-08" db="UniProtKB">
        <authorList>
            <consortium name="Ensembl"/>
        </authorList>
    </citation>
    <scope>IDENTIFICATION</scope>
</reference>
<evidence type="ECO:0000256" key="2">
    <source>
        <dbReference type="ARBA" id="ARBA00022475"/>
    </source>
</evidence>
<dbReference type="PRINTS" id="PR00259">
    <property type="entry name" value="TMFOUR"/>
</dbReference>
<dbReference type="Pfam" id="PF00335">
    <property type="entry name" value="Tetraspanin"/>
    <property type="match status" value="1"/>
</dbReference>